<reference evidence="3 4" key="1">
    <citation type="journal article" date="2011" name="Stand. Genomic Sci.">
        <title>Complete genome sequence of Rhodospirillum rubrum type strain (S1).</title>
        <authorList>
            <person name="Munk A.C."/>
            <person name="Copeland A."/>
            <person name="Lucas S."/>
            <person name="Lapidus A."/>
            <person name="Del Rio T.G."/>
            <person name="Barry K."/>
            <person name="Detter J.C."/>
            <person name="Hammon N."/>
            <person name="Israni S."/>
            <person name="Pitluck S."/>
            <person name="Brettin T."/>
            <person name="Bruce D."/>
            <person name="Han C."/>
            <person name="Tapia R."/>
            <person name="Gilna P."/>
            <person name="Schmutz J."/>
            <person name="Larimer F."/>
            <person name="Land M."/>
            <person name="Kyrpides N.C."/>
            <person name="Mavromatis K."/>
            <person name="Richardson P."/>
            <person name="Rohde M."/>
            <person name="Goker M."/>
            <person name="Klenk H.P."/>
            <person name="Zhang Y."/>
            <person name="Roberts G.P."/>
            <person name="Reslewic S."/>
            <person name="Schwartz D.C."/>
        </authorList>
    </citation>
    <scope>NUCLEOTIDE SEQUENCE [LARGE SCALE GENOMIC DNA]</scope>
    <source>
        <strain evidence="4">ATCC 11170 / ATH 1.1.1 / DSM 467 / LMG 4362 / NCIMB 8255 / S1</strain>
    </source>
</reference>
<dbReference type="PhylomeDB" id="Q2RQ58"/>
<dbReference type="EMBL" id="CP000230">
    <property type="protein sequence ID" value="ABC23737.1"/>
    <property type="molecule type" value="Genomic_DNA"/>
</dbReference>
<sequence length="312" mass="32734">MTPADPSAVSPPVLCPRPDRGVLGLSGADRVSFLQGLVSNDVTRAGPEQALWAAFLTPQGKYLHDFFVVSVGEGESARLLLVGEAARLEDLRARLSRYRLRSKVTLDLAGGWTVAVIPGRNAAASLGLPDRPGAMRALDGGGLAFVDPRLSAAGVHLLLPEAAAKPPLPLGEESLWQAHRLALGLPEGSDDLEPEKALLLENGFEELGGVDFKKGCYMGQELTARTKYRGLVKKRLIPVAIDGPLPAPGSALRTGEGLDAGEMRSGLVRADGQTLGLALLRLARLGGPILAEDGGATLTPSIPSWMIIPTAE</sequence>
<dbReference type="InterPro" id="IPR057460">
    <property type="entry name" value="CAF17_C"/>
</dbReference>
<dbReference type="STRING" id="269796.Rru_A2940"/>
<dbReference type="Gene3D" id="3.30.1360.120">
    <property type="entry name" value="Probable tRNA modification gtpase trme, domain 1"/>
    <property type="match status" value="1"/>
</dbReference>
<dbReference type="EnsemblBacteria" id="ABC23737">
    <property type="protein sequence ID" value="ABC23737"/>
    <property type="gene ID" value="Rru_A2940"/>
</dbReference>
<name>Q2RQ58_RHORT</name>
<dbReference type="NCBIfam" id="TIGR03317">
    <property type="entry name" value="ygfZ_signature"/>
    <property type="match status" value="1"/>
</dbReference>
<dbReference type="PATRIC" id="fig|269796.9.peg.3048"/>
<keyword evidence="3" id="KW-0808">Transferase</keyword>
<dbReference type="GO" id="GO:0016226">
    <property type="term" value="P:iron-sulfur cluster assembly"/>
    <property type="evidence" value="ECO:0007669"/>
    <property type="project" value="TreeGrafter"/>
</dbReference>
<organism evidence="3 4">
    <name type="scientific">Rhodospirillum rubrum (strain ATCC 11170 / ATH 1.1.1 / DSM 467 / LMG 4362 / NCIMB 8255 / S1)</name>
    <dbReference type="NCBI Taxonomy" id="269796"/>
    <lineage>
        <taxon>Bacteria</taxon>
        <taxon>Pseudomonadati</taxon>
        <taxon>Pseudomonadota</taxon>
        <taxon>Alphaproteobacteria</taxon>
        <taxon>Rhodospirillales</taxon>
        <taxon>Rhodospirillaceae</taxon>
        <taxon>Rhodospirillum</taxon>
    </lineage>
</organism>
<dbReference type="PANTHER" id="PTHR22602:SF0">
    <property type="entry name" value="TRANSFERASE CAF17, MITOCHONDRIAL-RELATED"/>
    <property type="match status" value="1"/>
</dbReference>
<dbReference type="eggNOG" id="COG0354">
    <property type="taxonomic scope" value="Bacteria"/>
</dbReference>
<gene>
    <name evidence="3" type="ordered locus">Rru_A2940</name>
</gene>
<dbReference type="InterPro" id="IPR017703">
    <property type="entry name" value="YgfZ/GCV_T_CS"/>
</dbReference>
<evidence type="ECO:0000313" key="4">
    <source>
        <dbReference type="Proteomes" id="UP000001929"/>
    </source>
</evidence>
<dbReference type="Proteomes" id="UP000001929">
    <property type="component" value="Chromosome"/>
</dbReference>
<dbReference type="Pfam" id="PF25455">
    <property type="entry name" value="Beta-barrel_CAF17_C"/>
    <property type="match status" value="1"/>
</dbReference>
<keyword evidence="1" id="KW-0809">Transit peptide</keyword>
<dbReference type="AlphaFoldDB" id="Q2RQ58"/>
<evidence type="ECO:0000256" key="1">
    <source>
        <dbReference type="ARBA" id="ARBA00022946"/>
    </source>
</evidence>
<dbReference type="GO" id="GO:0016740">
    <property type="term" value="F:transferase activity"/>
    <property type="evidence" value="ECO:0007669"/>
    <property type="project" value="UniProtKB-KW"/>
</dbReference>
<dbReference type="PANTHER" id="PTHR22602">
    <property type="entry name" value="TRANSFERASE CAF17, MITOCHONDRIAL-RELATED"/>
    <property type="match status" value="1"/>
</dbReference>
<feature type="domain" description="CAF17 C-terminal" evidence="2">
    <location>
        <begin position="233"/>
        <end position="306"/>
    </location>
</feature>
<evidence type="ECO:0000313" key="3">
    <source>
        <dbReference type="EMBL" id="ABC23737.1"/>
    </source>
</evidence>
<protein>
    <submittedName>
        <fullName evidence="3">Glycine cleavage T protein (Aminomethyl transferase)</fullName>
    </submittedName>
</protein>
<dbReference type="HOGENOM" id="CLU_007884_7_1_5"/>
<dbReference type="InterPro" id="IPR027266">
    <property type="entry name" value="TrmE/GcvT-like"/>
</dbReference>
<keyword evidence="4" id="KW-1185">Reference proteome</keyword>
<evidence type="ECO:0000259" key="2">
    <source>
        <dbReference type="Pfam" id="PF25455"/>
    </source>
</evidence>
<dbReference type="KEGG" id="rru:Rru_A2940"/>
<dbReference type="SUPFAM" id="SSF103025">
    <property type="entry name" value="Folate-binding domain"/>
    <property type="match status" value="1"/>
</dbReference>
<proteinExistence type="predicted"/>
<dbReference type="InterPro" id="IPR045179">
    <property type="entry name" value="YgfZ/GcvT"/>
</dbReference>
<accession>Q2RQ58</accession>
<dbReference type="RefSeq" id="WP_011390690.1">
    <property type="nucleotide sequence ID" value="NC_007643.1"/>
</dbReference>